<comment type="similarity">
    <text evidence="2">Belongs to the SusD family.</text>
</comment>
<keyword evidence="4" id="KW-0472">Membrane</keyword>
<proteinExistence type="inferred from homology"/>
<evidence type="ECO:0000313" key="8">
    <source>
        <dbReference type="EMBL" id="QAR30995.1"/>
    </source>
</evidence>
<dbReference type="InterPro" id="IPR011990">
    <property type="entry name" value="TPR-like_helical_dom_sf"/>
</dbReference>
<dbReference type="Proteomes" id="UP000287701">
    <property type="component" value="Chromosome"/>
</dbReference>
<dbReference type="EMBL" id="CP035107">
    <property type="protein sequence ID" value="QAR30995.1"/>
    <property type="molecule type" value="Genomic_DNA"/>
</dbReference>
<evidence type="ECO:0000256" key="1">
    <source>
        <dbReference type="ARBA" id="ARBA00004442"/>
    </source>
</evidence>
<evidence type="ECO:0000313" key="9">
    <source>
        <dbReference type="Proteomes" id="UP000287701"/>
    </source>
</evidence>
<evidence type="ECO:0000256" key="5">
    <source>
        <dbReference type="ARBA" id="ARBA00023237"/>
    </source>
</evidence>
<keyword evidence="5" id="KW-0998">Cell outer membrane</keyword>
<dbReference type="AlphaFoldDB" id="A0A3R5WZU1"/>
<dbReference type="GO" id="GO:0009279">
    <property type="term" value="C:cell outer membrane"/>
    <property type="evidence" value="ECO:0007669"/>
    <property type="project" value="UniProtKB-SubCell"/>
</dbReference>
<dbReference type="OrthoDB" id="630434at2"/>
<feature type="domain" description="RagB/SusD" evidence="6">
    <location>
        <begin position="299"/>
        <end position="417"/>
    </location>
</feature>
<comment type="subcellular location">
    <subcellularLocation>
        <location evidence="1">Cell outer membrane</location>
    </subcellularLocation>
</comment>
<dbReference type="InterPro" id="IPR012944">
    <property type="entry name" value="SusD_RagB_dom"/>
</dbReference>
<dbReference type="PROSITE" id="PS51257">
    <property type="entry name" value="PROKAR_LIPOPROTEIN"/>
    <property type="match status" value="1"/>
</dbReference>
<organism evidence="8 9">
    <name type="scientific">Ornithobacterium rhinotracheale</name>
    <dbReference type="NCBI Taxonomy" id="28251"/>
    <lineage>
        <taxon>Bacteria</taxon>
        <taxon>Pseudomonadati</taxon>
        <taxon>Bacteroidota</taxon>
        <taxon>Flavobacteriia</taxon>
        <taxon>Flavobacteriales</taxon>
        <taxon>Weeksellaceae</taxon>
        <taxon>Ornithobacterium</taxon>
    </lineage>
</organism>
<dbReference type="SUPFAM" id="SSF48452">
    <property type="entry name" value="TPR-like"/>
    <property type="match status" value="1"/>
</dbReference>
<dbReference type="Gene3D" id="1.25.40.390">
    <property type="match status" value="1"/>
</dbReference>
<reference evidence="8 9" key="1">
    <citation type="submission" date="2019-01" db="EMBL/GenBank/DDBJ databases">
        <title>Whole Genome of Ornithobacterium rhinotracheale FARPER-174b.</title>
        <authorList>
            <person name="Tataje-Lavanda L.A."/>
            <person name="Montalvan A."/>
            <person name="Montesinos R."/>
            <person name="Zimic M."/>
            <person name="Fernandez-Sanchez M."/>
            <person name="Fernandez-Diaz M."/>
        </authorList>
    </citation>
    <scope>NUCLEOTIDE SEQUENCE [LARGE SCALE GENOMIC DNA]</scope>
    <source>
        <strain evidence="8 9">FARPER-174b</strain>
    </source>
</reference>
<dbReference type="Pfam" id="PF07980">
    <property type="entry name" value="SusD_RagB"/>
    <property type="match status" value="1"/>
</dbReference>
<dbReference type="InterPro" id="IPR033985">
    <property type="entry name" value="SusD-like_N"/>
</dbReference>
<evidence type="ECO:0000256" key="2">
    <source>
        <dbReference type="ARBA" id="ARBA00006275"/>
    </source>
</evidence>
<evidence type="ECO:0000256" key="4">
    <source>
        <dbReference type="ARBA" id="ARBA00023136"/>
    </source>
</evidence>
<keyword evidence="3" id="KW-0732">Signal</keyword>
<dbReference type="RefSeq" id="WP_128501451.1">
    <property type="nucleotide sequence ID" value="NZ_CP035107.1"/>
</dbReference>
<feature type="domain" description="SusD-like N-terminal" evidence="7">
    <location>
        <begin position="21"/>
        <end position="220"/>
    </location>
</feature>
<dbReference type="Pfam" id="PF14322">
    <property type="entry name" value="SusD-like_3"/>
    <property type="match status" value="1"/>
</dbReference>
<accession>A0A3R5WZU1</accession>
<protein>
    <submittedName>
        <fullName evidence="8">RagB/SusD family nutrient uptake outer membrane protein</fullName>
    </submittedName>
</protein>
<evidence type="ECO:0000256" key="3">
    <source>
        <dbReference type="ARBA" id="ARBA00022729"/>
    </source>
</evidence>
<sequence length="441" mass="51381">MKKLLITLSLISSFAMISCDDYLDIQPKDRVIPSTLQEYRELLTSGYNAFPNAKSKASVRTDELEINPKDFSANNYKDIFLWNDRDYDAETSEFSYDLLYRSIFYTNEVINHVGKLQSNEEQKQLLAEAHALRAYTYFELANLFAKPYNAQNTEEKGVPIVLTTDLEKENRPESIAKIYALIEDDLAKAESLMHIEKADNKTPYRFSKISLNALISRVALYKGEWQKSIDYANKVLAKNSNLLDLNKNEDNILPNQVSSPENIMALDYAIDSKVRQLAFVSDELLKLYDQNDDLRFSLYYTQVKDSDKYQTVKGNNTDFKCSFRIGEIMLVKAEALLKLKQEDEAKEVLNQLAKTRYNAEGLKKFSENLNSLNGENLWTEFMNERQREVAFEGYRWFDLRRNDQKEIKHTYNDVERILQKNDPRYTIAFPKSARQENPFLQ</sequence>
<name>A0A3R5WZU1_ORNRH</name>
<evidence type="ECO:0000259" key="6">
    <source>
        <dbReference type="Pfam" id="PF07980"/>
    </source>
</evidence>
<gene>
    <name evidence="8" type="ORF">EQP59_06410</name>
</gene>
<evidence type="ECO:0000259" key="7">
    <source>
        <dbReference type="Pfam" id="PF14322"/>
    </source>
</evidence>